<sequence>ILRRGGRGNDKQRSIEETKPAELAVKCIACPDPDVNLPTNWTEAPSEMKFLYILFLAFDACFRLKRKRVSTWSRDPSLQDGWAYFVENKPYLAWCKKMKEQTEMSTCTGLSALDHANTKFNEGYDETGKGALSCARHEVIKGNAVGALQVGERYVNMDYIAASALRHIHFLLILIFSYDIACQWCKYLLQRMKKLPPLVRLNLALRTIKYVIPKLHILGHLVKCQLAFSLSFAHGAGQTDAEGIERVWSGLGPVATSIKEMGPGSHHDTLEDHIGHWNWCKCIGLGELLKKRLITAIKEYQHQFEAWKSFTGRQLDTAQAWKEMVDEYESGDSVENPFDVPVSGKTTQSVRLELAEEASRKARRELNIEEGLQDADSEEEELPDLDTTPGEFLFFGLEVEQRQRELCQDVAAVRSPTNKQLIHIVERRTKLTRQIKRFRALQLGYMPVSLQVIATLPPTKVQVNAEELPLYLPSMLTPGQRKSELCRPELAEMEIKLRDGQLNESLNQLRSFLLVKQRLLRYKKSNARHQGATTRTRRLINWQDQKVKAAASTYRNAWKAKLALVGGNKDRVKWEELRDEHIVCMEDLQDIEKKNIKAAKGKSKEAARRHADRGDEVLGPREKHRTLSWIWQFATKGELSLDKVLYDGMFLLKLFEK</sequence>
<accession>A0A4S8LZC5</accession>
<reference evidence="1 2" key="1">
    <citation type="journal article" date="2019" name="Nat. Ecol. Evol.">
        <title>Megaphylogeny resolves global patterns of mushroom evolution.</title>
        <authorList>
            <person name="Varga T."/>
            <person name="Krizsan K."/>
            <person name="Foldi C."/>
            <person name="Dima B."/>
            <person name="Sanchez-Garcia M."/>
            <person name="Sanchez-Ramirez S."/>
            <person name="Szollosi G.J."/>
            <person name="Szarkandi J.G."/>
            <person name="Papp V."/>
            <person name="Albert L."/>
            <person name="Andreopoulos W."/>
            <person name="Angelini C."/>
            <person name="Antonin V."/>
            <person name="Barry K.W."/>
            <person name="Bougher N.L."/>
            <person name="Buchanan P."/>
            <person name="Buyck B."/>
            <person name="Bense V."/>
            <person name="Catcheside P."/>
            <person name="Chovatia M."/>
            <person name="Cooper J."/>
            <person name="Damon W."/>
            <person name="Desjardin D."/>
            <person name="Finy P."/>
            <person name="Geml J."/>
            <person name="Haridas S."/>
            <person name="Hughes K."/>
            <person name="Justo A."/>
            <person name="Karasinski D."/>
            <person name="Kautmanova I."/>
            <person name="Kiss B."/>
            <person name="Kocsube S."/>
            <person name="Kotiranta H."/>
            <person name="LaButti K.M."/>
            <person name="Lechner B.E."/>
            <person name="Liimatainen K."/>
            <person name="Lipzen A."/>
            <person name="Lukacs Z."/>
            <person name="Mihaltcheva S."/>
            <person name="Morgado L.N."/>
            <person name="Niskanen T."/>
            <person name="Noordeloos M.E."/>
            <person name="Ohm R.A."/>
            <person name="Ortiz-Santana B."/>
            <person name="Ovrebo C."/>
            <person name="Racz N."/>
            <person name="Riley R."/>
            <person name="Savchenko A."/>
            <person name="Shiryaev A."/>
            <person name="Soop K."/>
            <person name="Spirin V."/>
            <person name="Szebenyi C."/>
            <person name="Tomsovsky M."/>
            <person name="Tulloss R.E."/>
            <person name="Uehling J."/>
            <person name="Grigoriev I.V."/>
            <person name="Vagvolgyi C."/>
            <person name="Papp T."/>
            <person name="Martin F.M."/>
            <person name="Miettinen O."/>
            <person name="Hibbett D.S."/>
            <person name="Nagy L.G."/>
        </authorList>
    </citation>
    <scope>NUCLEOTIDE SEQUENCE [LARGE SCALE GENOMIC DNA]</scope>
    <source>
        <strain evidence="1 2">CBS 962.96</strain>
    </source>
</reference>
<proteinExistence type="predicted"/>
<dbReference type="Pfam" id="PF18758">
    <property type="entry name" value="KDZ"/>
    <property type="match status" value="1"/>
</dbReference>
<evidence type="ECO:0008006" key="3">
    <source>
        <dbReference type="Google" id="ProtNLM"/>
    </source>
</evidence>
<dbReference type="PANTHER" id="PTHR33104:SF2">
    <property type="entry name" value="CXC3 LIKE CYSTEINE CLUSTER DOMAIN-CONTAINING PROTEIN"/>
    <property type="match status" value="1"/>
</dbReference>
<dbReference type="PANTHER" id="PTHR33104">
    <property type="entry name" value="SI:DKEY-29D5.2"/>
    <property type="match status" value="1"/>
</dbReference>
<name>A0A4S8LZC5_DENBC</name>
<protein>
    <recommendedName>
        <fullName evidence="3">CxC2-like cysteine cluster KDZ transposase-associated domain-containing protein</fullName>
    </recommendedName>
</protein>
<evidence type="ECO:0000313" key="1">
    <source>
        <dbReference type="EMBL" id="THU95086.1"/>
    </source>
</evidence>
<organism evidence="1 2">
    <name type="scientific">Dendrothele bispora (strain CBS 962.96)</name>
    <dbReference type="NCBI Taxonomy" id="1314807"/>
    <lineage>
        <taxon>Eukaryota</taxon>
        <taxon>Fungi</taxon>
        <taxon>Dikarya</taxon>
        <taxon>Basidiomycota</taxon>
        <taxon>Agaricomycotina</taxon>
        <taxon>Agaricomycetes</taxon>
        <taxon>Agaricomycetidae</taxon>
        <taxon>Agaricales</taxon>
        <taxon>Agaricales incertae sedis</taxon>
        <taxon>Dendrothele</taxon>
    </lineage>
</organism>
<evidence type="ECO:0000313" key="2">
    <source>
        <dbReference type="Proteomes" id="UP000297245"/>
    </source>
</evidence>
<dbReference type="OrthoDB" id="3214502at2759"/>
<dbReference type="Proteomes" id="UP000297245">
    <property type="component" value="Unassembled WGS sequence"/>
</dbReference>
<dbReference type="EMBL" id="ML179208">
    <property type="protein sequence ID" value="THU95086.1"/>
    <property type="molecule type" value="Genomic_DNA"/>
</dbReference>
<keyword evidence="2" id="KW-1185">Reference proteome</keyword>
<gene>
    <name evidence="1" type="ORF">K435DRAFT_667087</name>
</gene>
<dbReference type="AlphaFoldDB" id="A0A4S8LZC5"/>
<feature type="non-terminal residue" evidence="1">
    <location>
        <position position="1"/>
    </location>
</feature>
<dbReference type="InterPro" id="IPR040521">
    <property type="entry name" value="KDZ"/>
</dbReference>